<sequence length="454" mass="48872">MSGTPHPLVAERVDTTTWFSGVGIAETIDMIVSGVENGSWVDGVLGGVGTVAETAVWVLDPVGALTAAGFGWCVEHVEPLSAALDWLAGDPDQVTANAQTWANVAKAQTETAQAYDRAVAGHIAGWEGPAATAYRRQAAETLELLSALAGAAKGVQAIVAMSGALVTLVRTLVRDLIGELISILLARLPIWTAETLGTFGIAAPYVVAQVTALVAKWGARITRLLRALTTSLRNLMPALRGLDEAISAVMTVLGRRGGVPHARTPEAGPGEIRWAGAGYVDTPQSERAAELYDEIRARTDDVAKIAELLGVPQHVVERVKNHLFMSRHEVPVKGELVTGYFAPMDHIATWWTKAAADTLRWSDEHKLKRLLLHEYVESHLMEVGMPYVGRDPRALTDALDPSSYGAHHLAPKESYGVPLFEHWPKLGKLEPAVTMADDLSNVDEILQIVLREMP</sequence>
<evidence type="ECO:0000313" key="1">
    <source>
        <dbReference type="EMBL" id="GIF98460.1"/>
    </source>
</evidence>
<dbReference type="InterPro" id="IPR038332">
    <property type="entry name" value="PPE_sf"/>
</dbReference>
<name>A0A8J3KK22_9ACTN</name>
<evidence type="ECO:0008006" key="3">
    <source>
        <dbReference type="Google" id="ProtNLM"/>
    </source>
</evidence>
<gene>
    <name evidence="1" type="ORF">Cci01nite_35540</name>
</gene>
<dbReference type="AlphaFoldDB" id="A0A8J3KK22"/>
<proteinExistence type="predicted"/>
<dbReference type="SUPFAM" id="SSF140459">
    <property type="entry name" value="PE/PPE dimer-like"/>
    <property type="match status" value="1"/>
</dbReference>
<comment type="caution">
    <text evidence="1">The sequence shown here is derived from an EMBL/GenBank/DDBJ whole genome shotgun (WGS) entry which is preliminary data.</text>
</comment>
<organism evidence="1 2">
    <name type="scientific">Catellatospora citrea</name>
    <dbReference type="NCBI Taxonomy" id="53366"/>
    <lineage>
        <taxon>Bacteria</taxon>
        <taxon>Bacillati</taxon>
        <taxon>Actinomycetota</taxon>
        <taxon>Actinomycetes</taxon>
        <taxon>Micromonosporales</taxon>
        <taxon>Micromonosporaceae</taxon>
        <taxon>Catellatospora</taxon>
    </lineage>
</organism>
<reference evidence="1 2" key="1">
    <citation type="submission" date="2021-01" db="EMBL/GenBank/DDBJ databases">
        <title>Whole genome shotgun sequence of Catellatospora citrea NBRC 14495.</title>
        <authorList>
            <person name="Komaki H."/>
            <person name="Tamura T."/>
        </authorList>
    </citation>
    <scope>NUCLEOTIDE SEQUENCE [LARGE SCALE GENOMIC DNA]</scope>
    <source>
        <strain evidence="1 2">NBRC 14495</strain>
    </source>
</reference>
<keyword evidence="2" id="KW-1185">Reference proteome</keyword>
<dbReference type="Proteomes" id="UP000659904">
    <property type="component" value="Unassembled WGS sequence"/>
</dbReference>
<evidence type="ECO:0000313" key="2">
    <source>
        <dbReference type="Proteomes" id="UP000659904"/>
    </source>
</evidence>
<dbReference type="EMBL" id="BONH01000015">
    <property type="protein sequence ID" value="GIF98460.1"/>
    <property type="molecule type" value="Genomic_DNA"/>
</dbReference>
<dbReference type="RefSeq" id="WP_120316940.1">
    <property type="nucleotide sequence ID" value="NZ_BONH01000015.1"/>
</dbReference>
<accession>A0A8J3KK22</accession>
<protein>
    <recommendedName>
        <fullName evidence="3">WXG100 family type VII secretion target</fullName>
    </recommendedName>
</protein>